<evidence type="ECO:0000313" key="5">
    <source>
        <dbReference type="EMBL" id="HHF48632.1"/>
    </source>
</evidence>
<sequence>MRNLPPSLRKRKRYVAFKLISERDVAKEDFVKALWSLMLSLFGEFDGEVFKLIHFENNIGIVACCHRNLNKLKIALTLIDRVGEIRTLPIILGVSGTLKRCRKKYSEVLKDANSTNGI</sequence>
<evidence type="ECO:0000256" key="1">
    <source>
        <dbReference type="ARBA" id="ARBA00022694"/>
    </source>
</evidence>
<dbReference type="EMBL" id="DTPI01000022">
    <property type="protein sequence ID" value="HGE66096.1"/>
    <property type="molecule type" value="Genomic_DNA"/>
</dbReference>
<dbReference type="AlphaFoldDB" id="A0A7C3UD38"/>
<dbReference type="PANTHER" id="PTHR15441">
    <property type="entry name" value="RIBONUCLEASE P PROTEIN SUBUNIT P14"/>
    <property type="match status" value="1"/>
</dbReference>
<dbReference type="SUPFAM" id="SSF160350">
    <property type="entry name" value="Rnp2-like"/>
    <property type="match status" value="1"/>
</dbReference>
<dbReference type="InterPro" id="IPR002759">
    <property type="entry name" value="Pop5/Rpp14/Rnp2-like"/>
</dbReference>
<dbReference type="PANTHER" id="PTHR15441:SF2">
    <property type="entry name" value="RIBONUCLEASE P_MRP PROTEIN SUBUNIT POP5"/>
    <property type="match status" value="1"/>
</dbReference>
<dbReference type="EC" id="3.1.26.5" evidence="2"/>
<comment type="function">
    <text evidence="2">Part of ribonuclease P, a protein complex that generates mature tRNA molecules by cleaving their 5'-ends.</text>
</comment>
<reference evidence="3" key="1">
    <citation type="journal article" date="2020" name="mSystems">
        <title>Genome- and Community-Level Interaction Insights into Carbon Utilization and Element Cycling Functions of Hydrothermarchaeota in Hydrothermal Sediment.</title>
        <authorList>
            <person name="Zhou Z."/>
            <person name="Liu Y."/>
            <person name="Xu W."/>
            <person name="Pan J."/>
            <person name="Luo Z.H."/>
            <person name="Li M."/>
        </authorList>
    </citation>
    <scope>NUCLEOTIDE SEQUENCE [LARGE SCALE GENOMIC DNA]</scope>
    <source>
        <strain evidence="5">SpSt-10</strain>
        <strain evidence="4">SpSt-62</strain>
        <strain evidence="3">SpSt-97</strain>
    </source>
</reference>
<protein>
    <recommendedName>
        <fullName evidence="2">Ribonuclease P protein component 2</fullName>
        <shortName evidence="2">RNase P component 2</shortName>
        <ecNumber evidence="2">3.1.26.5</ecNumber>
    </recommendedName>
    <alternativeName>
        <fullName evidence="2">Pop5</fullName>
    </alternativeName>
</protein>
<comment type="similarity">
    <text evidence="2">Belongs to the eukaryotic/archaeal RNase P protein component 2 family.</text>
</comment>
<keyword evidence="2" id="KW-0255">Endonuclease</keyword>
<organism evidence="3">
    <name type="scientific">Geoglobus ahangari</name>
    <dbReference type="NCBI Taxonomy" id="113653"/>
    <lineage>
        <taxon>Archaea</taxon>
        <taxon>Methanobacteriati</taxon>
        <taxon>Methanobacteriota</taxon>
        <taxon>Archaeoglobi</taxon>
        <taxon>Archaeoglobales</taxon>
        <taxon>Archaeoglobaceae</taxon>
        <taxon>Geoglobus</taxon>
    </lineage>
</organism>
<comment type="catalytic activity">
    <reaction evidence="2">
        <text>Endonucleolytic cleavage of RNA, removing 5'-extranucleotides from tRNA precursor.</text>
        <dbReference type="EC" id="3.1.26.5"/>
    </reaction>
</comment>
<keyword evidence="2" id="KW-0963">Cytoplasm</keyword>
<comment type="caution">
    <text evidence="3">The sequence shown here is derived from an EMBL/GenBank/DDBJ whole genome shotgun (WGS) entry which is preliminary data.</text>
</comment>
<dbReference type="EMBL" id="DTAK01000048">
    <property type="protein sequence ID" value="HGU59800.1"/>
    <property type="molecule type" value="Genomic_DNA"/>
</dbReference>
<dbReference type="HAMAP" id="MF_00755">
    <property type="entry name" value="RNase_P_2"/>
    <property type="match status" value="1"/>
</dbReference>
<dbReference type="GO" id="GO:0004526">
    <property type="term" value="F:ribonuclease P activity"/>
    <property type="evidence" value="ECO:0007669"/>
    <property type="project" value="UniProtKB-UniRule"/>
</dbReference>
<evidence type="ECO:0000256" key="2">
    <source>
        <dbReference type="HAMAP-Rule" id="MF_00755"/>
    </source>
</evidence>
<comment type="subunit">
    <text evidence="2">Consists of a catalytic RNA component and at least 4-5 protein subunits.</text>
</comment>
<evidence type="ECO:0000313" key="3">
    <source>
        <dbReference type="EMBL" id="HGE66096.1"/>
    </source>
</evidence>
<dbReference type="GO" id="GO:0001682">
    <property type="term" value="P:tRNA 5'-leader removal"/>
    <property type="evidence" value="ECO:0007669"/>
    <property type="project" value="UniProtKB-UniRule"/>
</dbReference>
<dbReference type="Gene3D" id="3.30.70.3250">
    <property type="entry name" value="Ribonuclease P, Pop5 subunit"/>
    <property type="match status" value="1"/>
</dbReference>
<proteinExistence type="inferred from homology"/>
<accession>A0A7C3UD38</accession>
<keyword evidence="1 2" id="KW-0819">tRNA processing</keyword>
<comment type="subcellular location">
    <subcellularLocation>
        <location evidence="2">Cytoplasm</location>
    </subcellularLocation>
</comment>
<dbReference type="EMBL" id="DRUC01000087">
    <property type="protein sequence ID" value="HHF48632.1"/>
    <property type="molecule type" value="Genomic_DNA"/>
</dbReference>
<keyword evidence="2" id="KW-0378">Hydrolase</keyword>
<dbReference type="Pfam" id="PF01900">
    <property type="entry name" value="RNase_P_Rpp14"/>
    <property type="match status" value="1"/>
</dbReference>
<evidence type="ECO:0000313" key="4">
    <source>
        <dbReference type="EMBL" id="HGU59800.1"/>
    </source>
</evidence>
<dbReference type="GO" id="GO:0005737">
    <property type="term" value="C:cytoplasm"/>
    <property type="evidence" value="ECO:0007669"/>
    <property type="project" value="UniProtKB-SubCell"/>
</dbReference>
<keyword evidence="2" id="KW-0540">Nuclease</keyword>
<name>A0A7C3UD38_9EURY</name>
<dbReference type="InterPro" id="IPR038085">
    <property type="entry name" value="Rnp2-like_sf"/>
</dbReference>
<dbReference type="GO" id="GO:0030677">
    <property type="term" value="C:ribonuclease P complex"/>
    <property type="evidence" value="ECO:0007669"/>
    <property type="project" value="UniProtKB-UniRule"/>
</dbReference>
<gene>
    <name evidence="2" type="primary">rnp2</name>
    <name evidence="5" type="ORF">ENL48_05705</name>
    <name evidence="4" type="ORF">ENT89_06605</name>
    <name evidence="3" type="ORF">ENX77_03070</name>
</gene>